<accession>A0A517YQL8</accession>
<reference evidence="1 2" key="1">
    <citation type="submission" date="2019-02" db="EMBL/GenBank/DDBJ databases">
        <title>Deep-cultivation of Planctomycetes and their phenomic and genomic characterization uncovers novel biology.</title>
        <authorList>
            <person name="Wiegand S."/>
            <person name="Jogler M."/>
            <person name="Boedeker C."/>
            <person name="Pinto D."/>
            <person name="Vollmers J."/>
            <person name="Rivas-Marin E."/>
            <person name="Kohn T."/>
            <person name="Peeters S.H."/>
            <person name="Heuer A."/>
            <person name="Rast P."/>
            <person name="Oberbeckmann S."/>
            <person name="Bunk B."/>
            <person name="Jeske O."/>
            <person name="Meyerdierks A."/>
            <person name="Storesund J.E."/>
            <person name="Kallscheuer N."/>
            <person name="Luecker S."/>
            <person name="Lage O.M."/>
            <person name="Pohl T."/>
            <person name="Merkel B.J."/>
            <person name="Hornburger P."/>
            <person name="Mueller R.-W."/>
            <person name="Bruemmer F."/>
            <person name="Labrenz M."/>
            <person name="Spormann A.M."/>
            <person name="Op den Camp H."/>
            <person name="Overmann J."/>
            <person name="Amann R."/>
            <person name="Jetten M.S.M."/>
            <person name="Mascher T."/>
            <person name="Medema M.H."/>
            <person name="Devos D.P."/>
            <person name="Kaster A.-K."/>
            <person name="Ovreas L."/>
            <person name="Rohde M."/>
            <person name="Galperin M.Y."/>
            <person name="Jogler C."/>
        </authorList>
    </citation>
    <scope>NUCLEOTIDE SEQUENCE [LARGE SCALE GENOMIC DNA]</scope>
    <source>
        <strain evidence="1 2">KS4</strain>
    </source>
</reference>
<gene>
    <name evidence="1" type="ORF">KS4_05420</name>
</gene>
<keyword evidence="2" id="KW-1185">Reference proteome</keyword>
<protein>
    <submittedName>
        <fullName evidence="1">Uncharacterized protein</fullName>
    </submittedName>
</protein>
<dbReference type="Proteomes" id="UP000317369">
    <property type="component" value="Chromosome"/>
</dbReference>
<proteinExistence type="predicted"/>
<name>A0A517YQL8_9BACT</name>
<dbReference type="EMBL" id="CP036425">
    <property type="protein sequence ID" value="QDU32510.1"/>
    <property type="molecule type" value="Genomic_DNA"/>
</dbReference>
<dbReference type="KEGG" id="pcor:KS4_05420"/>
<sequence>MRKQSKAIIFLVSYFICISLVQFAAARMMPSPNVIERIEHAKTLIAILDMNAHLITADERERLLINNGVYSDWATVGMRK</sequence>
<evidence type="ECO:0000313" key="1">
    <source>
        <dbReference type="EMBL" id="QDU32510.1"/>
    </source>
</evidence>
<dbReference type="AlphaFoldDB" id="A0A517YQL8"/>
<evidence type="ECO:0000313" key="2">
    <source>
        <dbReference type="Proteomes" id="UP000317369"/>
    </source>
</evidence>
<organism evidence="1 2">
    <name type="scientific">Poriferisphaera corsica</name>
    <dbReference type="NCBI Taxonomy" id="2528020"/>
    <lineage>
        <taxon>Bacteria</taxon>
        <taxon>Pseudomonadati</taxon>
        <taxon>Planctomycetota</taxon>
        <taxon>Phycisphaerae</taxon>
        <taxon>Phycisphaerales</taxon>
        <taxon>Phycisphaeraceae</taxon>
        <taxon>Poriferisphaera</taxon>
    </lineage>
</organism>
<dbReference type="RefSeq" id="WP_145074210.1">
    <property type="nucleotide sequence ID" value="NZ_CP036425.1"/>
</dbReference>